<feature type="region of interest" description="Disordered" evidence="1">
    <location>
        <begin position="215"/>
        <end position="340"/>
    </location>
</feature>
<feature type="compositionally biased region" description="Basic residues" evidence="1">
    <location>
        <begin position="324"/>
        <end position="340"/>
    </location>
</feature>
<keyword evidence="3" id="KW-1185">Reference proteome</keyword>
<evidence type="ECO:0000313" key="2">
    <source>
        <dbReference type="EMBL" id="AYN58682.1"/>
    </source>
</evidence>
<keyword evidence="2" id="KW-0540">Nuclease</keyword>
<dbReference type="Gene3D" id="1.10.30.50">
    <property type="match status" value="1"/>
</dbReference>
<dbReference type="GO" id="GO:0004519">
    <property type="term" value="F:endonuclease activity"/>
    <property type="evidence" value="ECO:0007669"/>
    <property type="project" value="UniProtKB-KW"/>
</dbReference>
<accession>A0A3G2KI59</accession>
<evidence type="ECO:0000313" key="3">
    <source>
        <dbReference type="Proteomes" id="UP000267628"/>
    </source>
</evidence>
<proteinExistence type="predicted"/>
<dbReference type="Proteomes" id="UP000267628">
    <property type="component" value="Segment"/>
</dbReference>
<feature type="compositionally biased region" description="Gly residues" evidence="1">
    <location>
        <begin position="295"/>
        <end position="311"/>
    </location>
</feature>
<name>A0A3G2KI59_9CAUD</name>
<dbReference type="KEGG" id="vg:80033988"/>
<organism evidence="2 3">
    <name type="scientific">Arthrobacter phage Nandita</name>
    <dbReference type="NCBI Taxonomy" id="2419963"/>
    <lineage>
        <taxon>Viruses</taxon>
        <taxon>Duplodnaviria</taxon>
        <taxon>Heunggongvirae</taxon>
        <taxon>Uroviricota</taxon>
        <taxon>Caudoviricetes</taxon>
        <taxon>Daemsvirinae</taxon>
        <taxon>Nanditavirus</taxon>
        <taxon>Nanditavirus nandita</taxon>
    </lineage>
</organism>
<evidence type="ECO:0000256" key="1">
    <source>
        <dbReference type="SAM" id="MobiDB-lite"/>
    </source>
</evidence>
<feature type="compositionally biased region" description="Low complexity" evidence="1">
    <location>
        <begin position="269"/>
        <end position="280"/>
    </location>
</feature>
<dbReference type="GeneID" id="80033988"/>
<dbReference type="RefSeq" id="YP_010760891.1">
    <property type="nucleotide sequence ID" value="NC_073588.1"/>
</dbReference>
<reference evidence="2 3" key="1">
    <citation type="submission" date="2018-09" db="EMBL/GenBank/DDBJ databases">
        <authorList>
            <person name="Zack K."/>
            <person name="Stoner T.H."/>
            <person name="Garlena R.A."/>
            <person name="Russell D.A."/>
            <person name="Pope W.H."/>
            <person name="Jacobs-Sera D."/>
            <person name="Hatfull G.F."/>
        </authorList>
    </citation>
    <scope>NUCLEOTIDE SEQUENCE [LARGE SCALE GENOMIC DNA]</scope>
</reference>
<protein>
    <submittedName>
        <fullName evidence="2">HNH endonuclease</fullName>
    </submittedName>
</protein>
<keyword evidence="2" id="KW-0255">Endonuclease</keyword>
<gene>
    <name evidence="2" type="primary">63</name>
    <name evidence="2" type="ORF">PBI_NANDITA_63</name>
</gene>
<keyword evidence="2" id="KW-0378">Hydrolase</keyword>
<dbReference type="EMBL" id="MH834621">
    <property type="protein sequence ID" value="AYN58682.1"/>
    <property type="molecule type" value="Genomic_DNA"/>
</dbReference>
<sequence>MSWVKASDKAATFPKALNAPHFSKGDVSVNEMFGFILRCAFESAAHRTDYVIEYGVAMMMGGPNYAQLIDIAVRSGLMEEIETDGAPSWKIIEDPDFIHLITKAEQEWMNQQKRDSRDTKLTSAVRLRDGDSCRYCLKIVYFGADRKSARAGSYTRAGSYDHTISGEAATVDTLVVACGECNSKKKDNDDALELQPAPSEPFYSPSTAAWLAKHGHHVTPSDQHPALKKKTTKADGQPSAPRPVEQPTKAAPGRPQATEAPTGHSSADSTPGTGSVTPPTTDQPDPAGHLPDGSGSVGSGHGTGHGSGSKGQGTQPPAKPNTPSKRRRRPRTRGRSPHAS</sequence>